<dbReference type="SUPFAM" id="SSF53167">
    <property type="entry name" value="Purine and uridine phosphorylases"/>
    <property type="match status" value="1"/>
</dbReference>
<dbReference type="InterPro" id="IPR035994">
    <property type="entry name" value="Nucleoside_phosphorylase_sf"/>
</dbReference>
<dbReference type="CDD" id="cd10170">
    <property type="entry name" value="ASKHA_NBD_HSP70"/>
    <property type="match status" value="1"/>
</dbReference>
<sequence length="562" mass="63006">MVQTRPRRSNNKPRIHYGLIASANQVLRDAAKRDALSGDWGILCFEMEAAGVMDVIPCLVIRGICDYCDSHKNKHWQGYAAITAAAYAKELLSVIPFNEVTRTPTIVESEYSQVIYPEPRAEGLEVPRDRRVRPTSPDSLKSSHDATDMDFIVVGIDFGTTFTRVAWATTEEFLRDQINLITTWPGTGRKEGKVPSELAYEDNNILWGFEVPNHSDPVRWLNLLLLKNEDVAEGERLAKFRLQGRRMLRVNGWSAVDLVADFLRPLWKHIMETITNCHGKHVMRLLRFHVVLTVPTTWKTYARQALKNAAIKAGMLKSRSAGKTRLRIVPKLEAAVLAILSEPRCPVKSGDLYIICCAGSRRTDVLSYKVTRLDPITLKETIPGPNRGTSCAGTFLDNAFQELCQSRLGGYLNQAEIDEVVAEFKFMIKSQFSAKSMDNTYIVNVPTSEPRGERLNDYSHEPHIKNGRIHFKGEHINQIFIECFSPIESLIDDQIEKARQQGLPVTGIILVGGLGSSVALYNHLLVTYTLKKIRVFQSLGMKPQTAACRGAVHKAFVDAMAG</sequence>
<evidence type="ECO:0000313" key="2">
    <source>
        <dbReference type="EMBL" id="KAL2822222.1"/>
    </source>
</evidence>
<keyword evidence="1" id="KW-0472">Membrane</keyword>
<dbReference type="PANTHER" id="PTHR14187">
    <property type="entry name" value="ALPHA KINASE/ELONGATION FACTOR 2 KINASE"/>
    <property type="match status" value="1"/>
</dbReference>
<dbReference type="Gene3D" id="3.30.420.40">
    <property type="match status" value="1"/>
</dbReference>
<dbReference type="Proteomes" id="UP001610335">
    <property type="component" value="Unassembled WGS sequence"/>
</dbReference>
<gene>
    <name evidence="2" type="ORF">BDW59DRAFT_103646</name>
</gene>
<reference evidence="2 3" key="1">
    <citation type="submission" date="2024-07" db="EMBL/GenBank/DDBJ databases">
        <title>Section-level genome sequencing and comparative genomics of Aspergillus sections Usti and Cavernicolus.</title>
        <authorList>
            <consortium name="Lawrence Berkeley National Laboratory"/>
            <person name="Nybo J.L."/>
            <person name="Vesth T.C."/>
            <person name="Theobald S."/>
            <person name="Frisvad J.C."/>
            <person name="Larsen T.O."/>
            <person name="Kjaerboelling I."/>
            <person name="Rothschild-Mancinelli K."/>
            <person name="Lyhne E.K."/>
            <person name="Kogle M.E."/>
            <person name="Barry K."/>
            <person name="Clum A."/>
            <person name="Na H."/>
            <person name="Ledsgaard L."/>
            <person name="Lin J."/>
            <person name="Lipzen A."/>
            <person name="Kuo A."/>
            <person name="Riley R."/>
            <person name="Mondo S."/>
            <person name="LaButti K."/>
            <person name="Haridas S."/>
            <person name="Pangalinan J."/>
            <person name="Salamov A.A."/>
            <person name="Simmons B.A."/>
            <person name="Magnuson J.K."/>
            <person name="Chen J."/>
            <person name="Drula E."/>
            <person name="Henrissat B."/>
            <person name="Wiebenga A."/>
            <person name="Lubbers R.J."/>
            <person name="Gomes A.C."/>
            <person name="Makela M.R."/>
            <person name="Stajich J."/>
            <person name="Grigoriev I.V."/>
            <person name="Mortensen U.H."/>
            <person name="De vries R.P."/>
            <person name="Baker S.E."/>
            <person name="Andersen M.R."/>
        </authorList>
    </citation>
    <scope>NUCLEOTIDE SEQUENCE [LARGE SCALE GENOMIC DNA]</scope>
    <source>
        <strain evidence="2 3">CBS 600.67</strain>
    </source>
</reference>
<dbReference type="Gene3D" id="3.40.50.1580">
    <property type="entry name" value="Nucleoside phosphorylase domain"/>
    <property type="match status" value="1"/>
</dbReference>
<feature type="transmembrane region" description="Helical" evidence="1">
    <location>
        <begin position="503"/>
        <end position="524"/>
    </location>
</feature>
<organism evidence="2 3">
    <name type="scientific">Aspergillus cavernicola</name>
    <dbReference type="NCBI Taxonomy" id="176166"/>
    <lineage>
        <taxon>Eukaryota</taxon>
        <taxon>Fungi</taxon>
        <taxon>Dikarya</taxon>
        <taxon>Ascomycota</taxon>
        <taxon>Pezizomycotina</taxon>
        <taxon>Eurotiomycetes</taxon>
        <taxon>Eurotiomycetidae</taxon>
        <taxon>Eurotiales</taxon>
        <taxon>Aspergillaceae</taxon>
        <taxon>Aspergillus</taxon>
        <taxon>Aspergillus subgen. Nidulantes</taxon>
    </lineage>
</organism>
<dbReference type="EMBL" id="JBFXLS010000059">
    <property type="protein sequence ID" value="KAL2822222.1"/>
    <property type="molecule type" value="Genomic_DNA"/>
</dbReference>
<keyword evidence="1" id="KW-1133">Transmembrane helix</keyword>
<accession>A0ABR4I5H8</accession>
<protein>
    <recommendedName>
        <fullName evidence="4">Nucleoside phosphorylase domain-containing protein</fullName>
    </recommendedName>
</protein>
<comment type="caution">
    <text evidence="2">The sequence shown here is derived from an EMBL/GenBank/DDBJ whole genome shotgun (WGS) entry which is preliminary data.</text>
</comment>
<proteinExistence type="predicted"/>
<name>A0ABR4I5H8_9EURO</name>
<evidence type="ECO:0000313" key="3">
    <source>
        <dbReference type="Proteomes" id="UP001610335"/>
    </source>
</evidence>
<dbReference type="PRINTS" id="PR00301">
    <property type="entry name" value="HEATSHOCK70"/>
</dbReference>
<dbReference type="InterPro" id="IPR043129">
    <property type="entry name" value="ATPase_NBD"/>
</dbReference>
<evidence type="ECO:0008006" key="4">
    <source>
        <dbReference type="Google" id="ProtNLM"/>
    </source>
</evidence>
<dbReference type="PANTHER" id="PTHR14187:SF5">
    <property type="entry name" value="HEAT SHOCK 70 KDA PROTEIN 12A"/>
    <property type="match status" value="1"/>
</dbReference>
<keyword evidence="3" id="KW-1185">Reference proteome</keyword>
<keyword evidence="1" id="KW-0812">Transmembrane</keyword>
<evidence type="ECO:0000256" key="1">
    <source>
        <dbReference type="SAM" id="Phobius"/>
    </source>
</evidence>
<dbReference type="SUPFAM" id="SSF53067">
    <property type="entry name" value="Actin-like ATPase domain"/>
    <property type="match status" value="2"/>
</dbReference>